<name>A0A6M5Z521_9BACT</name>
<feature type="region of interest" description="Disordered" evidence="3">
    <location>
        <begin position="308"/>
        <end position="330"/>
    </location>
</feature>
<dbReference type="SMART" id="SM00470">
    <property type="entry name" value="ParB"/>
    <property type="match status" value="1"/>
</dbReference>
<protein>
    <submittedName>
        <fullName evidence="5">ParB family partition protein</fullName>
    </submittedName>
</protein>
<dbReference type="Gene3D" id="1.10.10.2830">
    <property type="match status" value="1"/>
</dbReference>
<dbReference type="NCBIfam" id="TIGR00180">
    <property type="entry name" value="parB_part"/>
    <property type="match status" value="1"/>
</dbReference>
<sequence>MSGASKLFHRVGGKISESIGGGGVQELLTTPAPAQAVTGSMVGRGRNRHAGTIDIAMVVPDPDQPRKEFTEEALNRLAESLKKRGQMQNVRVRWSAELQKWVLISGERRYRAALRAGLKTLNCEFIERELSEVEKLEDMLVENCLREDLNAVELAESYEKLIRLRGCTAKELAASLDVSPSAVTKALGLLKLPEDLRAAVAIGELPRITAYEISRLEGEDSQREMAERVKQEGLTNTQIAEAVQETRGRRNHAASKTGRRLACSLASGSSVTVAGKEELTLDAFIGALGEVLKVAKKAKADGRTLEDLPGMLKSKDKTKESRKAVTENAA</sequence>
<comment type="similarity">
    <text evidence="1">Belongs to the ParB family.</text>
</comment>
<dbReference type="GO" id="GO:0007059">
    <property type="term" value="P:chromosome segregation"/>
    <property type="evidence" value="ECO:0007669"/>
    <property type="project" value="UniProtKB-KW"/>
</dbReference>
<dbReference type="Pfam" id="PF17762">
    <property type="entry name" value="HTH_ParB"/>
    <property type="match status" value="1"/>
</dbReference>
<geneLocation type="plasmid" evidence="6">
    <name>ppl17-1</name>
</geneLocation>
<dbReference type="GO" id="GO:0005694">
    <property type="term" value="C:chromosome"/>
    <property type="evidence" value="ECO:0007669"/>
    <property type="project" value="TreeGrafter"/>
</dbReference>
<gene>
    <name evidence="5" type="ORF">FTUN_8983</name>
</gene>
<dbReference type="KEGG" id="ftj:FTUN_8983"/>
<dbReference type="RefSeq" id="WP_171476302.1">
    <property type="nucleotide sequence ID" value="NZ_CP053453.1"/>
</dbReference>
<dbReference type="InterPro" id="IPR004437">
    <property type="entry name" value="ParB/RepB/Spo0J"/>
</dbReference>
<dbReference type="SUPFAM" id="SSF110849">
    <property type="entry name" value="ParB/Sulfiredoxin"/>
    <property type="match status" value="1"/>
</dbReference>
<organism evidence="5 6">
    <name type="scientific">Frigoriglobus tundricola</name>
    <dbReference type="NCBI Taxonomy" id="2774151"/>
    <lineage>
        <taxon>Bacteria</taxon>
        <taxon>Pseudomonadati</taxon>
        <taxon>Planctomycetota</taxon>
        <taxon>Planctomycetia</taxon>
        <taxon>Gemmatales</taxon>
        <taxon>Gemmataceae</taxon>
        <taxon>Frigoriglobus</taxon>
    </lineage>
</organism>
<reference evidence="5 6" key="1">
    <citation type="submission" date="2020-05" db="EMBL/GenBank/DDBJ databases">
        <title>Frigoriglobus tundricola gen. nov., sp. nov., a psychrotolerant cellulolytic planctomycete of the family Gemmataceae with two divergent copies of 16S rRNA gene.</title>
        <authorList>
            <person name="Kulichevskaya I.S."/>
            <person name="Ivanova A.A."/>
            <person name="Naumoff D.G."/>
            <person name="Beletsky A.V."/>
            <person name="Rijpstra W.I.C."/>
            <person name="Sinninghe Damste J.S."/>
            <person name="Mardanov A.V."/>
            <person name="Ravin N.V."/>
            <person name="Dedysh S.N."/>
        </authorList>
    </citation>
    <scope>NUCLEOTIDE SEQUENCE [LARGE SCALE GENOMIC DNA]</scope>
    <source>
        <strain evidence="5 6">PL17</strain>
        <plasmid evidence="6">ppl17-1</plasmid>
    </source>
</reference>
<dbReference type="PANTHER" id="PTHR33375">
    <property type="entry name" value="CHROMOSOME-PARTITIONING PROTEIN PARB-RELATED"/>
    <property type="match status" value="1"/>
</dbReference>
<accession>A0A6M5Z521</accession>
<dbReference type="Pfam" id="PF02195">
    <property type="entry name" value="ParB_N"/>
    <property type="match status" value="1"/>
</dbReference>
<dbReference type="GO" id="GO:0003677">
    <property type="term" value="F:DNA binding"/>
    <property type="evidence" value="ECO:0007669"/>
    <property type="project" value="InterPro"/>
</dbReference>
<dbReference type="InterPro" id="IPR050336">
    <property type="entry name" value="Chromosome_partition/occlusion"/>
</dbReference>
<evidence type="ECO:0000259" key="4">
    <source>
        <dbReference type="SMART" id="SM00470"/>
    </source>
</evidence>
<evidence type="ECO:0000313" key="5">
    <source>
        <dbReference type="EMBL" id="QJX01339.1"/>
    </source>
</evidence>
<dbReference type="EMBL" id="CP053453">
    <property type="protein sequence ID" value="QJX01339.1"/>
    <property type="molecule type" value="Genomic_DNA"/>
</dbReference>
<dbReference type="Proteomes" id="UP000503447">
    <property type="component" value="Plasmid pPL17-1"/>
</dbReference>
<dbReference type="AlphaFoldDB" id="A0A6M5Z521"/>
<evidence type="ECO:0000313" key="6">
    <source>
        <dbReference type="Proteomes" id="UP000503447"/>
    </source>
</evidence>
<feature type="compositionally biased region" description="Basic and acidic residues" evidence="3">
    <location>
        <begin position="313"/>
        <end position="330"/>
    </location>
</feature>
<evidence type="ECO:0000256" key="1">
    <source>
        <dbReference type="ARBA" id="ARBA00006295"/>
    </source>
</evidence>
<keyword evidence="6" id="KW-1185">Reference proteome</keyword>
<dbReference type="InterPro" id="IPR036086">
    <property type="entry name" value="ParB/Sulfiredoxin_sf"/>
</dbReference>
<dbReference type="Gene3D" id="3.90.1530.30">
    <property type="match status" value="1"/>
</dbReference>
<dbReference type="SUPFAM" id="SSF109709">
    <property type="entry name" value="KorB DNA-binding domain-like"/>
    <property type="match status" value="1"/>
</dbReference>
<proteinExistence type="inferred from homology"/>
<keyword evidence="2" id="KW-0159">Chromosome partition</keyword>
<dbReference type="InterPro" id="IPR041468">
    <property type="entry name" value="HTH_ParB/Spo0J"/>
</dbReference>
<evidence type="ECO:0000256" key="2">
    <source>
        <dbReference type="ARBA" id="ARBA00022829"/>
    </source>
</evidence>
<dbReference type="InterPro" id="IPR003115">
    <property type="entry name" value="ParB_N"/>
</dbReference>
<keyword evidence="5" id="KW-0614">Plasmid</keyword>
<dbReference type="PANTHER" id="PTHR33375:SF1">
    <property type="entry name" value="CHROMOSOME-PARTITIONING PROTEIN PARB-RELATED"/>
    <property type="match status" value="1"/>
</dbReference>
<feature type="domain" description="ParB-like N-terminal" evidence="4">
    <location>
        <begin position="51"/>
        <end position="144"/>
    </location>
</feature>
<evidence type="ECO:0000256" key="3">
    <source>
        <dbReference type="SAM" id="MobiDB-lite"/>
    </source>
</evidence>